<gene>
    <name evidence="2" type="ORF">HUK65_13130</name>
</gene>
<proteinExistence type="predicted"/>
<keyword evidence="2" id="KW-0489">Methyltransferase</keyword>
<name>A0A7Z0I102_9RHOB</name>
<dbReference type="Proteomes" id="UP000529417">
    <property type="component" value="Unassembled WGS sequence"/>
</dbReference>
<dbReference type="Gene3D" id="3.40.50.150">
    <property type="entry name" value="Vaccinia Virus protein VP39"/>
    <property type="match status" value="1"/>
</dbReference>
<dbReference type="EMBL" id="JACBXS010000028">
    <property type="protein sequence ID" value="NYS25933.1"/>
    <property type="molecule type" value="Genomic_DNA"/>
</dbReference>
<evidence type="ECO:0000313" key="3">
    <source>
        <dbReference type="Proteomes" id="UP000529417"/>
    </source>
</evidence>
<keyword evidence="2" id="KW-0808">Transferase</keyword>
<evidence type="ECO:0000259" key="1">
    <source>
        <dbReference type="Pfam" id="PF13649"/>
    </source>
</evidence>
<dbReference type="CDD" id="cd02440">
    <property type="entry name" value="AdoMet_MTases"/>
    <property type="match status" value="1"/>
</dbReference>
<dbReference type="RefSeq" id="WP_179906731.1">
    <property type="nucleotide sequence ID" value="NZ_JACBXS010000028.1"/>
</dbReference>
<feature type="domain" description="Methyltransferase" evidence="1">
    <location>
        <begin position="51"/>
        <end position="146"/>
    </location>
</feature>
<dbReference type="AlphaFoldDB" id="A0A7Z0I102"/>
<sequence length="216" mass="23953">MSSPTLAPDPHTHHWDSVYAARDEQALTWHQDVPRPSLDLITARITPGDPVIDVGGGTSRLVDALLDRGFGPVTVLDLSAKALARSRARLGARADAVAWIAADVTRWRPKRRHALWHDRAVFHFLTDDADRAAYLNRLDTALAAHGDVVLSTFAEDGPERCSGLPVARYNPETLSAMIERHLPGKLRLLSSQHHDHITPKGRIQRFQTSVLTRNHS</sequence>
<dbReference type="InterPro" id="IPR041698">
    <property type="entry name" value="Methyltransf_25"/>
</dbReference>
<keyword evidence="3" id="KW-1185">Reference proteome</keyword>
<dbReference type="SUPFAM" id="SSF53335">
    <property type="entry name" value="S-adenosyl-L-methionine-dependent methyltransferases"/>
    <property type="match status" value="1"/>
</dbReference>
<organism evidence="2 3">
    <name type="scientific">Rhabdonatronobacter sediminivivens</name>
    <dbReference type="NCBI Taxonomy" id="2743469"/>
    <lineage>
        <taxon>Bacteria</taxon>
        <taxon>Pseudomonadati</taxon>
        <taxon>Pseudomonadota</taxon>
        <taxon>Alphaproteobacteria</taxon>
        <taxon>Rhodobacterales</taxon>
        <taxon>Paracoccaceae</taxon>
        <taxon>Rhabdonatronobacter</taxon>
    </lineage>
</organism>
<dbReference type="GO" id="GO:0032259">
    <property type="term" value="P:methylation"/>
    <property type="evidence" value="ECO:0007669"/>
    <property type="project" value="UniProtKB-KW"/>
</dbReference>
<dbReference type="Pfam" id="PF13649">
    <property type="entry name" value="Methyltransf_25"/>
    <property type="match status" value="1"/>
</dbReference>
<comment type="caution">
    <text evidence="2">The sequence shown here is derived from an EMBL/GenBank/DDBJ whole genome shotgun (WGS) entry which is preliminary data.</text>
</comment>
<accession>A0A7Z0I102</accession>
<reference evidence="2 3" key="1">
    <citation type="journal article" date="2000" name="Arch. Microbiol.">
        <title>Rhodobaca bogoriensis gen. nov. and sp. nov., an alkaliphilic purple nonsulfur bacterium from African Rift Valley soda lakes.</title>
        <authorList>
            <person name="Milford A.D."/>
            <person name="Achenbach L.A."/>
            <person name="Jung D.O."/>
            <person name="Madigan M.T."/>
        </authorList>
    </citation>
    <scope>NUCLEOTIDE SEQUENCE [LARGE SCALE GENOMIC DNA]</scope>
    <source>
        <strain evidence="2 3">2376</strain>
    </source>
</reference>
<dbReference type="InterPro" id="IPR029063">
    <property type="entry name" value="SAM-dependent_MTases_sf"/>
</dbReference>
<evidence type="ECO:0000313" key="2">
    <source>
        <dbReference type="EMBL" id="NYS25933.1"/>
    </source>
</evidence>
<protein>
    <submittedName>
        <fullName evidence="2">Class I SAM-dependent methyltransferase</fullName>
    </submittedName>
</protein>
<dbReference type="GO" id="GO:0008168">
    <property type="term" value="F:methyltransferase activity"/>
    <property type="evidence" value="ECO:0007669"/>
    <property type="project" value="UniProtKB-KW"/>
</dbReference>